<dbReference type="PROSITE" id="PS51192">
    <property type="entry name" value="HELICASE_ATP_BIND_1"/>
    <property type="match status" value="1"/>
</dbReference>
<dbReference type="GO" id="GO:0005524">
    <property type="term" value="F:ATP binding"/>
    <property type="evidence" value="ECO:0007669"/>
    <property type="project" value="InterPro"/>
</dbReference>
<dbReference type="GO" id="GO:0005737">
    <property type="term" value="C:cytoplasm"/>
    <property type="evidence" value="ECO:0000318"/>
    <property type="project" value="GO_Central"/>
</dbReference>
<comment type="catalytic activity">
    <reaction evidence="4">
        <text>Couples ATP hydrolysis with the unwinding of duplex DNA by translocating in the 3'-5' direction.</text>
        <dbReference type="EC" id="5.6.2.4"/>
    </reaction>
</comment>
<dbReference type="GO" id="GO:0003677">
    <property type="term" value="F:DNA binding"/>
    <property type="evidence" value="ECO:0007669"/>
    <property type="project" value="UniProtKB-KW"/>
</dbReference>
<dbReference type="AlphaFoldDB" id="E3KYC9"/>
<dbReference type="Pfam" id="PF00270">
    <property type="entry name" value="DEAD"/>
    <property type="match status" value="1"/>
</dbReference>
<evidence type="ECO:0000256" key="3">
    <source>
        <dbReference type="ARBA" id="ARBA00023235"/>
    </source>
</evidence>
<accession>E3KYC9</accession>
<keyword evidence="9" id="KW-1185">Reference proteome</keyword>
<evidence type="ECO:0000256" key="5">
    <source>
        <dbReference type="ARBA" id="ARBA00034808"/>
    </source>
</evidence>
<evidence type="ECO:0000256" key="2">
    <source>
        <dbReference type="ARBA" id="ARBA00023125"/>
    </source>
</evidence>
<dbReference type="PANTHER" id="PTHR13710">
    <property type="entry name" value="DNA HELICASE RECQ FAMILY MEMBER"/>
    <property type="match status" value="1"/>
</dbReference>
<dbReference type="InterPro" id="IPR011545">
    <property type="entry name" value="DEAD/DEAH_box_helicase_dom"/>
</dbReference>
<dbReference type="Proteomes" id="UP000008783">
    <property type="component" value="Unassembled WGS sequence"/>
</dbReference>
<dbReference type="GO" id="GO:0043138">
    <property type="term" value="F:3'-5' DNA helicase activity"/>
    <property type="evidence" value="ECO:0000318"/>
    <property type="project" value="GO_Central"/>
</dbReference>
<feature type="compositionally biased region" description="Basic and acidic residues" evidence="6">
    <location>
        <begin position="517"/>
        <end position="549"/>
    </location>
</feature>
<dbReference type="InterPro" id="IPR014001">
    <property type="entry name" value="Helicase_ATP-bd"/>
</dbReference>
<dbReference type="KEGG" id="pgr:PGTG_15499"/>
<feature type="compositionally biased region" description="Basic residues" evidence="6">
    <location>
        <begin position="1"/>
        <end position="10"/>
    </location>
</feature>
<gene>
    <name evidence="8" type="ORF">PGTG_15499</name>
</gene>
<evidence type="ECO:0000256" key="1">
    <source>
        <dbReference type="ARBA" id="ARBA00005446"/>
    </source>
</evidence>
<reference evidence="9" key="2">
    <citation type="journal article" date="2011" name="Proc. Natl. Acad. Sci. U.S.A.">
        <title>Obligate biotrophy features unraveled by the genomic analysis of rust fungi.</title>
        <authorList>
            <person name="Duplessis S."/>
            <person name="Cuomo C.A."/>
            <person name="Lin Y.-C."/>
            <person name="Aerts A."/>
            <person name="Tisserant E."/>
            <person name="Veneault-Fourrey C."/>
            <person name="Joly D.L."/>
            <person name="Hacquard S."/>
            <person name="Amselem J."/>
            <person name="Cantarel B.L."/>
            <person name="Chiu R."/>
            <person name="Coutinho P.M."/>
            <person name="Feau N."/>
            <person name="Field M."/>
            <person name="Frey P."/>
            <person name="Gelhaye E."/>
            <person name="Goldberg J."/>
            <person name="Grabherr M.G."/>
            <person name="Kodira C.D."/>
            <person name="Kohler A."/>
            <person name="Kuees U."/>
            <person name="Lindquist E.A."/>
            <person name="Lucas S.M."/>
            <person name="Mago R."/>
            <person name="Mauceli E."/>
            <person name="Morin E."/>
            <person name="Murat C."/>
            <person name="Pangilinan J.L."/>
            <person name="Park R."/>
            <person name="Pearson M."/>
            <person name="Quesneville H."/>
            <person name="Rouhier N."/>
            <person name="Sakthikumar S."/>
            <person name="Salamov A.A."/>
            <person name="Schmutz J."/>
            <person name="Selles B."/>
            <person name="Shapiro H."/>
            <person name="Tanguay P."/>
            <person name="Tuskan G.A."/>
            <person name="Henrissat B."/>
            <person name="Van de Peer Y."/>
            <person name="Rouze P."/>
            <person name="Ellis J.G."/>
            <person name="Dodds P.N."/>
            <person name="Schein J.E."/>
            <person name="Zhong S."/>
            <person name="Hamelin R.C."/>
            <person name="Grigoriev I.V."/>
            <person name="Szabo L.J."/>
            <person name="Martin F."/>
        </authorList>
    </citation>
    <scope>NUCLEOTIDE SEQUENCE [LARGE SCALE GENOMIC DNA]</scope>
    <source>
        <strain evidence="9">CRL 75-36-700-3 / race SCCL</strain>
    </source>
</reference>
<dbReference type="RefSeq" id="XP_003333739.1">
    <property type="nucleotide sequence ID" value="XM_003333691.2"/>
</dbReference>
<protein>
    <recommendedName>
        <fullName evidence="5">DNA 3'-5' helicase</fullName>
        <ecNumber evidence="5">5.6.2.4</ecNumber>
    </recommendedName>
</protein>
<dbReference type="OrthoDB" id="2506785at2759"/>
<evidence type="ECO:0000259" key="7">
    <source>
        <dbReference type="PROSITE" id="PS51192"/>
    </source>
</evidence>
<dbReference type="SUPFAM" id="SSF52540">
    <property type="entry name" value="P-loop containing nucleoside triphosphate hydrolases"/>
    <property type="match status" value="1"/>
</dbReference>
<reference key="1">
    <citation type="submission" date="2007-01" db="EMBL/GenBank/DDBJ databases">
        <title>The Genome Sequence of Puccinia graminis f. sp. tritici Strain CRL 75-36-700-3.</title>
        <authorList>
            <consortium name="The Broad Institute Genome Sequencing Platform"/>
            <person name="Birren B."/>
            <person name="Lander E."/>
            <person name="Galagan J."/>
            <person name="Nusbaum C."/>
            <person name="Devon K."/>
            <person name="Cuomo C."/>
            <person name="Jaffe D."/>
            <person name="Butler J."/>
            <person name="Alvarez P."/>
            <person name="Gnerre S."/>
            <person name="Grabherr M."/>
            <person name="Mauceli E."/>
            <person name="Brockman W."/>
            <person name="Young S."/>
            <person name="LaButti K."/>
            <person name="Sykes S."/>
            <person name="DeCaprio D."/>
            <person name="Crawford M."/>
            <person name="Koehrsen M."/>
            <person name="Engels R."/>
            <person name="Montgomery P."/>
            <person name="Pearson M."/>
            <person name="Howarth C."/>
            <person name="Larson L."/>
            <person name="White J."/>
            <person name="Zeng Q."/>
            <person name="Kodira C."/>
            <person name="Yandava C."/>
            <person name="Alvarado L."/>
            <person name="O'Leary S."/>
            <person name="Szabo L."/>
            <person name="Dean R."/>
            <person name="Schein J."/>
        </authorList>
    </citation>
    <scope>NUCLEOTIDE SEQUENCE</scope>
    <source>
        <strain>CRL 75-36-700-3</strain>
    </source>
</reference>
<evidence type="ECO:0000256" key="6">
    <source>
        <dbReference type="SAM" id="MobiDB-lite"/>
    </source>
</evidence>
<keyword evidence="2" id="KW-0238">DNA-binding</keyword>
<dbReference type="SMART" id="SM00487">
    <property type="entry name" value="DEXDc"/>
    <property type="match status" value="1"/>
</dbReference>
<dbReference type="PANTHER" id="PTHR13710:SF105">
    <property type="entry name" value="ATP-DEPENDENT DNA HELICASE Q1"/>
    <property type="match status" value="1"/>
</dbReference>
<feature type="region of interest" description="Disordered" evidence="6">
    <location>
        <begin position="517"/>
        <end position="590"/>
    </location>
</feature>
<dbReference type="EC" id="5.6.2.4" evidence="5"/>
<dbReference type="GO" id="GO:0009378">
    <property type="term" value="F:four-way junction helicase activity"/>
    <property type="evidence" value="ECO:0000318"/>
    <property type="project" value="GO_Central"/>
</dbReference>
<dbReference type="InterPro" id="IPR027417">
    <property type="entry name" value="P-loop_NTPase"/>
</dbReference>
<dbReference type="STRING" id="418459.E3KYC9"/>
<dbReference type="VEuPathDB" id="FungiDB:PGTG_15499"/>
<dbReference type="GO" id="GO:0000724">
    <property type="term" value="P:double-strand break repair via homologous recombination"/>
    <property type="evidence" value="ECO:0000318"/>
    <property type="project" value="GO_Central"/>
</dbReference>
<evidence type="ECO:0000256" key="4">
    <source>
        <dbReference type="ARBA" id="ARBA00034617"/>
    </source>
</evidence>
<evidence type="ECO:0000313" key="9">
    <source>
        <dbReference type="Proteomes" id="UP000008783"/>
    </source>
</evidence>
<dbReference type="GO" id="GO:0006260">
    <property type="term" value="P:DNA replication"/>
    <property type="evidence" value="ECO:0000318"/>
    <property type="project" value="GO_Central"/>
</dbReference>
<evidence type="ECO:0000313" key="8">
    <source>
        <dbReference type="EMBL" id="EFP89320.1"/>
    </source>
</evidence>
<dbReference type="GeneID" id="10547041"/>
<keyword evidence="3" id="KW-0413">Isomerase</keyword>
<dbReference type="Gene3D" id="3.40.50.300">
    <property type="entry name" value="P-loop containing nucleotide triphosphate hydrolases"/>
    <property type="match status" value="1"/>
</dbReference>
<feature type="compositionally biased region" description="Polar residues" evidence="6">
    <location>
        <begin position="573"/>
        <end position="590"/>
    </location>
</feature>
<name>E3KYC9_PUCGT</name>
<sequence length="590" mass="66782">MTSTTRKPKRTAIPQRPKVPTVPKRPKIDPTRKRIWTPTGINIYQEVYKMTDEKLKAHIAETSLKSYGQCAKDLQVDAVFNLVQGRNTFLLAGTGFGKSRIAELYMKMIPQNSRGVVVVLNPLDSLGENQVLEKKQAGFSAINLTKLTFNRKTAEEISNGVYQFVYLSPEIFLNSKLFRKLYYSSRFQNRLALIVVDEAHMIYIWGLVEGSTSKTSTSAHFRHEDYSIFRPSYGKLGPQLLFRNDKPLLLLSATCRPVAVEAIKIGLEKPQVVHYNPTASVPEDFTRALCLRVAFALDNSVGYIPLWEDDPAYIAEVDREKKEGMAKCECSNCYPVEAATLIEALSVANNENFDDILNNNFTLTSTYNIKHKYPQKAPGIKKRKFTEDDVPEMDQFATMLMNDFNHHYETNVRPGGSTQGSDIFDMDDCLAILAQLEYITDPVYLKWIIGGECFAGQSSWLFNWITNYKLEPISPQISSKKGPLAKKAKQITSCAQSTSAPMDRSVLQVVTPRQPNKKELAAIESRRKALERQEAKRREEEKTQRRKEQIQQIMASSRAAQLIGPETHHTDNPHSQSSNGNQAYFISKTV</sequence>
<dbReference type="HOGENOM" id="CLU_011478_1_1_1"/>
<dbReference type="GO" id="GO:0005694">
    <property type="term" value="C:chromosome"/>
    <property type="evidence" value="ECO:0000318"/>
    <property type="project" value="GO_Central"/>
</dbReference>
<dbReference type="InParanoid" id="E3KYC9"/>
<proteinExistence type="inferred from homology"/>
<organism evidence="8 9">
    <name type="scientific">Puccinia graminis f. sp. tritici (strain CRL 75-36-700-3 / race SCCL)</name>
    <name type="common">Black stem rust fungus</name>
    <dbReference type="NCBI Taxonomy" id="418459"/>
    <lineage>
        <taxon>Eukaryota</taxon>
        <taxon>Fungi</taxon>
        <taxon>Dikarya</taxon>
        <taxon>Basidiomycota</taxon>
        <taxon>Pucciniomycotina</taxon>
        <taxon>Pucciniomycetes</taxon>
        <taxon>Pucciniales</taxon>
        <taxon>Pucciniaceae</taxon>
        <taxon>Puccinia</taxon>
    </lineage>
</organism>
<feature type="domain" description="Helicase ATP-binding" evidence="7">
    <location>
        <begin position="79"/>
        <end position="273"/>
    </location>
</feature>
<dbReference type="EMBL" id="DS178321">
    <property type="protein sequence ID" value="EFP89320.1"/>
    <property type="molecule type" value="Genomic_DNA"/>
</dbReference>
<feature type="region of interest" description="Disordered" evidence="6">
    <location>
        <begin position="1"/>
        <end position="31"/>
    </location>
</feature>
<comment type="similarity">
    <text evidence="1">Belongs to the helicase family. RecQ subfamily.</text>
</comment>